<dbReference type="EMBL" id="MEUA01000009">
    <property type="protein sequence ID" value="OGC16414.1"/>
    <property type="molecule type" value="Genomic_DNA"/>
</dbReference>
<gene>
    <name evidence="1" type="ORF">A2290_02175</name>
</gene>
<dbReference type="Proteomes" id="UP000177905">
    <property type="component" value="Unassembled WGS sequence"/>
</dbReference>
<evidence type="ECO:0000313" key="1">
    <source>
        <dbReference type="EMBL" id="OGC16414.1"/>
    </source>
</evidence>
<comment type="caution">
    <text evidence="1">The sequence shown here is derived from an EMBL/GenBank/DDBJ whole genome shotgun (WGS) entry which is preliminary data.</text>
</comment>
<dbReference type="InterPro" id="IPR036890">
    <property type="entry name" value="HATPase_C_sf"/>
</dbReference>
<accession>A0A1F4S7L7</accession>
<protein>
    <recommendedName>
        <fullName evidence="3">Histidine kinase/HSP90-like ATPase domain-containing protein</fullName>
    </recommendedName>
</protein>
<name>A0A1F4S7L7_UNCSA</name>
<organism evidence="1 2">
    <name type="scientific">candidate division WOR-1 bacterium RIFOXYB2_FULL_36_35</name>
    <dbReference type="NCBI Taxonomy" id="1802578"/>
    <lineage>
        <taxon>Bacteria</taxon>
        <taxon>Bacillati</taxon>
        <taxon>Saganbacteria</taxon>
    </lineage>
</organism>
<evidence type="ECO:0008006" key="3">
    <source>
        <dbReference type="Google" id="ProtNLM"/>
    </source>
</evidence>
<evidence type="ECO:0000313" key="2">
    <source>
        <dbReference type="Proteomes" id="UP000177905"/>
    </source>
</evidence>
<proteinExistence type="predicted"/>
<reference evidence="1 2" key="1">
    <citation type="journal article" date="2016" name="Nat. Commun.">
        <title>Thousands of microbial genomes shed light on interconnected biogeochemical processes in an aquifer system.</title>
        <authorList>
            <person name="Anantharaman K."/>
            <person name="Brown C.T."/>
            <person name="Hug L.A."/>
            <person name="Sharon I."/>
            <person name="Castelle C.J."/>
            <person name="Probst A.J."/>
            <person name="Thomas B.C."/>
            <person name="Singh A."/>
            <person name="Wilkins M.J."/>
            <person name="Karaoz U."/>
            <person name="Brodie E.L."/>
            <person name="Williams K.H."/>
            <person name="Hubbard S.S."/>
            <person name="Banfield J.F."/>
        </authorList>
    </citation>
    <scope>NUCLEOTIDE SEQUENCE [LARGE SCALE GENOMIC DNA]</scope>
</reference>
<dbReference type="AlphaFoldDB" id="A0A1F4S7L7"/>
<sequence>MDIQSLKNKEIDNVLKWIQQEKTSIYDNVFQCQTRDVFKAKLDNFYVETKDSLLIAVAGEIGNNSFDHNLGSWLDVVGLLFKVLSAEKIVILADRGQGIRATLSRIVPEIKSDKEALEIAFTRVISGRSPERRGNGLKFVSSAMQNNGFSLWFQSGTGAVSISNKEIKFFENSFNIKGCIAIIKY</sequence>
<dbReference type="SUPFAM" id="SSF55874">
    <property type="entry name" value="ATPase domain of HSP90 chaperone/DNA topoisomerase II/histidine kinase"/>
    <property type="match status" value="1"/>
</dbReference>